<reference evidence="3 4" key="1">
    <citation type="submission" date="2020-02" db="EMBL/GenBank/DDBJ databases">
        <title>Draft genome sequence of Haematococcus lacustris strain NIES-144.</title>
        <authorList>
            <person name="Morimoto D."/>
            <person name="Nakagawa S."/>
            <person name="Yoshida T."/>
            <person name="Sawayama S."/>
        </authorList>
    </citation>
    <scope>NUCLEOTIDE SEQUENCE [LARGE SCALE GENOMIC DNA]</scope>
    <source>
        <strain evidence="3 4">NIES-144</strain>
    </source>
</reference>
<evidence type="ECO:0000313" key="4">
    <source>
        <dbReference type="Proteomes" id="UP000485058"/>
    </source>
</evidence>
<evidence type="ECO:0000256" key="2">
    <source>
        <dbReference type="SAM" id="Phobius"/>
    </source>
</evidence>
<gene>
    <name evidence="3" type="ORF">HaLaN_21293</name>
</gene>
<keyword evidence="2" id="KW-0472">Membrane</keyword>
<evidence type="ECO:0000313" key="3">
    <source>
        <dbReference type="EMBL" id="GFH23649.1"/>
    </source>
</evidence>
<keyword evidence="2" id="KW-1133">Transmembrane helix</keyword>
<dbReference type="AlphaFoldDB" id="A0A699ZVL3"/>
<proteinExistence type="predicted"/>
<dbReference type="PANTHER" id="PTHR31515">
    <property type="entry name" value="TRANSMEMBRANE PROTEIN-RELATED"/>
    <property type="match status" value="1"/>
</dbReference>
<name>A0A699ZVL3_HAELA</name>
<sequence length="624" mass="69103">MQARRLAASAPGSAPLSDAVGTLKDPEEAARWQRKYQETLLRSELDVYEQTARRHCNPELRADLLPAVCQELKQRTEKARSQLAKLASAQSLSTCHSCHTRVRLPLLPCTYLCLPHWLPQGIPGDIWRDHKWDIFGHEADEHWEEDMEVSEEALRSHDLFLAELAALLSRALRHVVAPPTATWTHAAGYLHDTATPFATNVRFEIFVIRDTAREMQLHVDPGSSSFDIHSYQDMVSSLKLGNQHFTFKQHFLTLSSDPLLATAFSSALRVSHQHIPADEDALQETERLYLDSRALAHVLRQRFEVSSPGGEQELPPLDSEGQPAGGAWRRRIAARSKQRRTRVKGGAAGHAEHHVPVFVFEVHRDVAVLIDEHYNAKALEDMVLVVQNAARDDEHPTGMMCGGALLARPLSPLKEALSATLTHLGGVLPPHLGYNPAKDRVTHDWLWSVGAHVQSFTSVGTRFTELQRDALARSYLLDGLDSAVDAVNAGVLLLRGTHTTPLVHSHLLKNKAAMLELLGCWQFLVDHWRLVMAAAWSLDWDKATDMLAGIEDHALRFRQLAEVLSTIPHGGDCMGVVKPSLSVMLVLPTLVASAAVAGAALLYVVLPLLCGSSQASSKQRFRLN</sequence>
<feature type="region of interest" description="Disordered" evidence="1">
    <location>
        <begin position="306"/>
        <end position="327"/>
    </location>
</feature>
<feature type="region of interest" description="Disordered" evidence="1">
    <location>
        <begin position="1"/>
        <end position="23"/>
    </location>
</feature>
<feature type="transmembrane region" description="Helical" evidence="2">
    <location>
        <begin position="583"/>
        <end position="610"/>
    </location>
</feature>
<keyword evidence="2" id="KW-0812">Transmembrane</keyword>
<keyword evidence="4" id="KW-1185">Reference proteome</keyword>
<dbReference type="PANTHER" id="PTHR31515:SF2">
    <property type="entry name" value="TRANSMEMBRANE PROTEIN"/>
    <property type="match status" value="1"/>
</dbReference>
<evidence type="ECO:0000256" key="1">
    <source>
        <dbReference type="SAM" id="MobiDB-lite"/>
    </source>
</evidence>
<protein>
    <submittedName>
        <fullName evidence="3">Uncharacterized protein</fullName>
    </submittedName>
</protein>
<organism evidence="3 4">
    <name type="scientific">Haematococcus lacustris</name>
    <name type="common">Green alga</name>
    <name type="synonym">Haematococcus pluvialis</name>
    <dbReference type="NCBI Taxonomy" id="44745"/>
    <lineage>
        <taxon>Eukaryota</taxon>
        <taxon>Viridiplantae</taxon>
        <taxon>Chlorophyta</taxon>
        <taxon>core chlorophytes</taxon>
        <taxon>Chlorophyceae</taxon>
        <taxon>CS clade</taxon>
        <taxon>Chlamydomonadales</taxon>
        <taxon>Haematococcaceae</taxon>
        <taxon>Haematococcus</taxon>
    </lineage>
</organism>
<dbReference type="Proteomes" id="UP000485058">
    <property type="component" value="Unassembled WGS sequence"/>
</dbReference>
<dbReference type="EMBL" id="BLLF01002323">
    <property type="protein sequence ID" value="GFH23649.1"/>
    <property type="molecule type" value="Genomic_DNA"/>
</dbReference>
<accession>A0A699ZVL3</accession>
<feature type="compositionally biased region" description="Low complexity" evidence="1">
    <location>
        <begin position="1"/>
        <end position="19"/>
    </location>
</feature>
<comment type="caution">
    <text evidence="3">The sequence shown here is derived from an EMBL/GenBank/DDBJ whole genome shotgun (WGS) entry which is preliminary data.</text>
</comment>